<proteinExistence type="predicted"/>
<sequence length="132" mass="14106">MNYIKAIAGLIAILAVTPSYALAEGYVVAHSSVRLGASDIKEVFVGNMQFAGSIKLVPVDNGAVQGDFLSKMLKMDPDRYANTWAKKSFREGLTPPPIKSGDAEVLDFVKRTPGAIGYVSRQAAGANVIVQY</sequence>
<reference evidence="1 2" key="1">
    <citation type="submission" date="2020-03" db="EMBL/GenBank/DDBJ databases">
        <authorList>
            <consortium name="Genoscope - CEA"/>
            <person name="William W."/>
        </authorList>
    </citation>
    <scope>NUCLEOTIDE SEQUENCE [LARGE SCALE GENOMIC DNA]</scope>
    <source>
        <strain evidence="2">DSM 16959</strain>
    </source>
</reference>
<name>A0A6S6XXV8_9PROT</name>
<dbReference type="EMBL" id="LR778301">
    <property type="protein sequence ID" value="CAB1367689.1"/>
    <property type="molecule type" value="Genomic_DNA"/>
</dbReference>
<gene>
    <name evidence="1" type="ORF">DENOEST_0524</name>
</gene>
<dbReference type="AlphaFoldDB" id="A0A6S6XXV8"/>
<evidence type="ECO:0000313" key="2">
    <source>
        <dbReference type="Proteomes" id="UP000515733"/>
    </source>
</evidence>
<protein>
    <recommendedName>
        <fullName evidence="3">Phosphate ABC transporter substrate-binding protein</fullName>
    </recommendedName>
</protein>
<dbReference type="Proteomes" id="UP000515733">
    <property type="component" value="Chromosome"/>
</dbReference>
<evidence type="ECO:0008006" key="3">
    <source>
        <dbReference type="Google" id="ProtNLM"/>
    </source>
</evidence>
<organism evidence="1 2">
    <name type="scientific">Denitratisoma oestradiolicum</name>
    <dbReference type="NCBI Taxonomy" id="311182"/>
    <lineage>
        <taxon>Bacteria</taxon>
        <taxon>Pseudomonadati</taxon>
        <taxon>Pseudomonadota</taxon>
        <taxon>Betaproteobacteria</taxon>
        <taxon>Nitrosomonadales</taxon>
        <taxon>Sterolibacteriaceae</taxon>
        <taxon>Denitratisoma</taxon>
    </lineage>
</organism>
<dbReference type="OrthoDB" id="5368589at2"/>
<keyword evidence="2" id="KW-1185">Reference proteome</keyword>
<evidence type="ECO:0000313" key="1">
    <source>
        <dbReference type="EMBL" id="CAB1367689.1"/>
    </source>
</evidence>
<accession>A0A6S6XXV8</accession>
<dbReference type="SUPFAM" id="SSF53850">
    <property type="entry name" value="Periplasmic binding protein-like II"/>
    <property type="match status" value="1"/>
</dbReference>
<dbReference type="RefSeq" id="WP_145770609.1">
    <property type="nucleotide sequence ID" value="NZ_LR778301.1"/>
</dbReference>
<dbReference type="KEGG" id="doe:DENOEST_0524"/>